<keyword evidence="6 12" id="KW-0479">Metal-binding</keyword>
<dbReference type="EC" id="2.7.7.101" evidence="12"/>
<dbReference type="PROSITE" id="PS50880">
    <property type="entry name" value="TOPRIM"/>
    <property type="match status" value="1"/>
</dbReference>
<evidence type="ECO:0000256" key="9">
    <source>
        <dbReference type="ARBA" id="ARBA00022842"/>
    </source>
</evidence>
<keyword evidence="7 12" id="KW-0863">Zinc-finger</keyword>
<dbReference type="InterPro" id="IPR036977">
    <property type="entry name" value="DNA_primase_Znf_CHC2"/>
</dbReference>
<evidence type="ECO:0000313" key="17">
    <source>
        <dbReference type="EMBL" id="QGW28345.1"/>
    </source>
</evidence>
<dbReference type="GO" id="GO:0008270">
    <property type="term" value="F:zinc ion binding"/>
    <property type="evidence" value="ECO:0007669"/>
    <property type="project" value="UniProtKB-UniRule"/>
</dbReference>
<dbReference type="SMART" id="SM00400">
    <property type="entry name" value="ZnF_CHCC"/>
    <property type="match status" value="1"/>
</dbReference>
<dbReference type="Pfam" id="PF01807">
    <property type="entry name" value="Zn_ribbon_DnaG"/>
    <property type="match status" value="1"/>
</dbReference>
<comment type="function">
    <text evidence="12 13">RNA polymerase that catalyzes the synthesis of short RNA molecules used as primers for DNA polymerase during DNA replication.</text>
</comment>
<dbReference type="Proteomes" id="UP000426027">
    <property type="component" value="Chromosome"/>
</dbReference>
<reference evidence="17 18" key="1">
    <citation type="submission" date="2019-11" db="EMBL/GenBank/DDBJ databases">
        <authorList>
            <person name="Im W.T."/>
        </authorList>
    </citation>
    <scope>NUCLEOTIDE SEQUENCE [LARGE SCALE GENOMIC DNA]</scope>
    <source>
        <strain evidence="17 18">SB-02</strain>
    </source>
</reference>
<dbReference type="SUPFAM" id="SSF56731">
    <property type="entry name" value="DNA primase core"/>
    <property type="match status" value="1"/>
</dbReference>
<evidence type="ECO:0000256" key="1">
    <source>
        <dbReference type="ARBA" id="ARBA00022478"/>
    </source>
</evidence>
<proteinExistence type="inferred from homology"/>
<dbReference type="Gene3D" id="3.90.580.10">
    <property type="entry name" value="Zinc finger, CHC2-type domain"/>
    <property type="match status" value="1"/>
</dbReference>
<dbReference type="GO" id="GO:0003677">
    <property type="term" value="F:DNA binding"/>
    <property type="evidence" value="ECO:0007669"/>
    <property type="project" value="UniProtKB-KW"/>
</dbReference>
<evidence type="ECO:0000256" key="12">
    <source>
        <dbReference type="HAMAP-Rule" id="MF_00974"/>
    </source>
</evidence>
<evidence type="ECO:0000256" key="13">
    <source>
        <dbReference type="PIRNR" id="PIRNR002811"/>
    </source>
</evidence>
<keyword evidence="18" id="KW-1185">Reference proteome</keyword>
<dbReference type="GO" id="GO:1990077">
    <property type="term" value="C:primosome complex"/>
    <property type="evidence" value="ECO:0007669"/>
    <property type="project" value="UniProtKB-KW"/>
</dbReference>
<dbReference type="Pfam" id="PF13155">
    <property type="entry name" value="Toprim_2"/>
    <property type="match status" value="1"/>
</dbReference>
<dbReference type="Pfam" id="PF08275">
    <property type="entry name" value="DNAG_N"/>
    <property type="match status" value="1"/>
</dbReference>
<dbReference type="Gene3D" id="3.90.980.10">
    <property type="entry name" value="DNA primase, catalytic core, N-terminal domain"/>
    <property type="match status" value="1"/>
</dbReference>
<keyword evidence="4 12" id="KW-0548">Nucleotidyltransferase</keyword>
<dbReference type="CDD" id="cd03364">
    <property type="entry name" value="TOPRIM_DnaG_primases"/>
    <property type="match status" value="1"/>
</dbReference>
<sequence length="644" mass="74456">MISQETVQRIINSINVLEVVGDFVQLKRRGANYLGLCPFHGEKTPSFTVSPSKEIYKCFGCGKSGNSISFLMEHEKLGYAEALRWLAKKYNIEIQETEVDPEYKERQQTADSLYIINQYAQKYFAEQLWENEMGQAVAYSYLQQRGFTDETMRKFGLGYCLNERDAFTKDALHNQYNKELLLKTGLVSQRDYGLQDNYRDRIIFPIHNHIGKIIGFGARLIKNRDNAPKYINTPENELYVKSKILYGIYFARQAIEKRDECLLVEGYTDVISLNQAGVENVVASGGTSLTPDQLRLIKRYTKHLTILYDGDAAGIKAALRGLDLALAEGLYVRLVLLPNGEDPDSYVQKVGKDEFNEYINNNKKDFILFQTELALKEAGNDSQKRSEVVNRIAESISKIDKAEDFSRQQDYIRQSASLLKVDEEGLINLVNKYIREKLQKEQRKNLPDQSPLQEAETMPDEVVDANLALLLTNELQERAVVKSLLLYGLLPLQEESEETVAQFIFNSLENFHFDNTELEKVYLLYKSWYDAGLEPTEKSFVYYPDEALNRLVISLLEFPYEISPKWEEMIQSRRMSDIEQSRKDANLSVSYFKLRKLKQMLEQNQQELEHEKDPLVQQQLIELHIELKKFEREITSVLGTVILK</sequence>
<evidence type="ECO:0000313" key="18">
    <source>
        <dbReference type="Proteomes" id="UP000426027"/>
    </source>
</evidence>
<comment type="cofactor">
    <cofactor evidence="12 13 14">
        <name>Zn(2+)</name>
        <dbReference type="ChEBI" id="CHEBI:29105"/>
    </cofactor>
    <text evidence="12 13 14">Binds 1 zinc ion per monomer.</text>
</comment>
<dbReference type="SMART" id="SM00493">
    <property type="entry name" value="TOPRIM"/>
    <property type="match status" value="1"/>
</dbReference>
<evidence type="ECO:0000256" key="4">
    <source>
        <dbReference type="ARBA" id="ARBA00022695"/>
    </source>
</evidence>
<evidence type="ECO:0000256" key="5">
    <source>
        <dbReference type="ARBA" id="ARBA00022705"/>
    </source>
</evidence>
<feature type="zinc finger region" description="CHC2-type" evidence="12 14">
    <location>
        <begin position="37"/>
        <end position="61"/>
    </location>
</feature>
<keyword evidence="11 12" id="KW-0804">Transcription</keyword>
<feature type="domain" description="Toprim" evidence="16">
    <location>
        <begin position="259"/>
        <end position="338"/>
    </location>
</feature>
<dbReference type="KEGG" id="fls:GLV81_09780"/>
<dbReference type="InterPro" id="IPR006171">
    <property type="entry name" value="TOPRIM_dom"/>
</dbReference>
<dbReference type="InterPro" id="IPR013264">
    <property type="entry name" value="DNAG_N"/>
</dbReference>
<comment type="domain">
    <text evidence="12">Contains an N-terminal zinc-binding domain, a central core domain that contains the primase activity, and a C-terminal DnaB-binding domain.</text>
</comment>
<comment type="catalytic activity">
    <reaction evidence="12">
        <text>ssDNA + n NTP = ssDNA/pppN(pN)n-1 hybrid + (n-1) diphosphate.</text>
        <dbReference type="EC" id="2.7.7.101"/>
    </reaction>
</comment>
<dbReference type="GO" id="GO:0000428">
    <property type="term" value="C:DNA-directed RNA polymerase complex"/>
    <property type="evidence" value="ECO:0007669"/>
    <property type="project" value="UniProtKB-KW"/>
</dbReference>
<evidence type="ECO:0000259" key="16">
    <source>
        <dbReference type="PROSITE" id="PS50880"/>
    </source>
</evidence>
<keyword evidence="1 12" id="KW-0240">DNA-directed RNA polymerase</keyword>
<dbReference type="FunFam" id="3.40.1360.10:FF:000002">
    <property type="entry name" value="DNA primase"/>
    <property type="match status" value="1"/>
</dbReference>
<evidence type="ECO:0000256" key="15">
    <source>
        <dbReference type="SAM" id="Coils"/>
    </source>
</evidence>
<evidence type="ECO:0000256" key="6">
    <source>
        <dbReference type="ARBA" id="ARBA00022723"/>
    </source>
</evidence>
<dbReference type="Gene3D" id="3.40.1360.10">
    <property type="match status" value="1"/>
</dbReference>
<protein>
    <recommendedName>
        <fullName evidence="12 13">DNA primase</fullName>
        <ecNumber evidence="12">2.7.7.101</ecNumber>
    </recommendedName>
</protein>
<evidence type="ECO:0000256" key="7">
    <source>
        <dbReference type="ARBA" id="ARBA00022771"/>
    </source>
</evidence>
<dbReference type="PIRSF" id="PIRSF002811">
    <property type="entry name" value="DnaG"/>
    <property type="match status" value="1"/>
</dbReference>
<evidence type="ECO:0000256" key="2">
    <source>
        <dbReference type="ARBA" id="ARBA00022515"/>
    </source>
</evidence>
<gene>
    <name evidence="12 17" type="primary">dnaG</name>
    <name evidence="17" type="ORF">GLV81_09780</name>
</gene>
<dbReference type="SUPFAM" id="SSF57783">
    <property type="entry name" value="Zinc beta-ribbon"/>
    <property type="match status" value="1"/>
</dbReference>
<evidence type="ECO:0000256" key="10">
    <source>
        <dbReference type="ARBA" id="ARBA00023125"/>
    </source>
</evidence>
<dbReference type="InterPro" id="IPR050219">
    <property type="entry name" value="DnaG_primase"/>
</dbReference>
<dbReference type="GO" id="GO:0003899">
    <property type="term" value="F:DNA-directed RNA polymerase activity"/>
    <property type="evidence" value="ECO:0007669"/>
    <property type="project" value="UniProtKB-UniRule"/>
</dbReference>
<dbReference type="AlphaFoldDB" id="A0A6I6GIU8"/>
<dbReference type="PANTHER" id="PTHR30313">
    <property type="entry name" value="DNA PRIMASE"/>
    <property type="match status" value="1"/>
</dbReference>
<dbReference type="InterPro" id="IPR006295">
    <property type="entry name" value="DNA_primase_DnaG"/>
</dbReference>
<dbReference type="PANTHER" id="PTHR30313:SF2">
    <property type="entry name" value="DNA PRIMASE"/>
    <property type="match status" value="1"/>
</dbReference>
<dbReference type="HAMAP" id="MF_00974">
    <property type="entry name" value="DNA_primase_DnaG"/>
    <property type="match status" value="1"/>
</dbReference>
<evidence type="ECO:0000256" key="8">
    <source>
        <dbReference type="ARBA" id="ARBA00022833"/>
    </source>
</evidence>
<dbReference type="GO" id="GO:0005737">
    <property type="term" value="C:cytoplasm"/>
    <property type="evidence" value="ECO:0007669"/>
    <property type="project" value="TreeGrafter"/>
</dbReference>
<dbReference type="EMBL" id="CP046566">
    <property type="protein sequence ID" value="QGW28345.1"/>
    <property type="molecule type" value="Genomic_DNA"/>
</dbReference>
<evidence type="ECO:0000256" key="11">
    <source>
        <dbReference type="ARBA" id="ARBA00023163"/>
    </source>
</evidence>
<dbReference type="InterPro" id="IPR034151">
    <property type="entry name" value="TOPRIM_DnaG_bac"/>
</dbReference>
<name>A0A6I6GIU8_9BACT</name>
<keyword evidence="9" id="KW-0460">Magnesium</keyword>
<keyword evidence="15" id="KW-0175">Coiled coil</keyword>
<organism evidence="17 18">
    <name type="scientific">Phnomibacter ginsenosidimutans</name>
    <dbReference type="NCBI Taxonomy" id="2676868"/>
    <lineage>
        <taxon>Bacteria</taxon>
        <taxon>Pseudomonadati</taxon>
        <taxon>Bacteroidota</taxon>
        <taxon>Chitinophagia</taxon>
        <taxon>Chitinophagales</taxon>
        <taxon>Chitinophagaceae</taxon>
        <taxon>Phnomibacter</taxon>
    </lineage>
</organism>
<dbReference type="InterPro" id="IPR037068">
    <property type="entry name" value="DNA_primase_core_N_sf"/>
</dbReference>
<comment type="similarity">
    <text evidence="12 13">Belongs to the DnaG primase family.</text>
</comment>
<keyword evidence="8 12" id="KW-0862">Zinc</keyword>
<dbReference type="NCBIfam" id="TIGR01391">
    <property type="entry name" value="dnaG"/>
    <property type="match status" value="1"/>
</dbReference>
<dbReference type="InterPro" id="IPR030846">
    <property type="entry name" value="DnaG_bac"/>
</dbReference>
<keyword evidence="5 12" id="KW-0235">DNA replication</keyword>
<accession>A0A6I6GIU8</accession>
<comment type="subunit">
    <text evidence="12">Monomer. Interacts with DnaB.</text>
</comment>
<keyword evidence="3 12" id="KW-0808">Transferase</keyword>
<dbReference type="InterPro" id="IPR002694">
    <property type="entry name" value="Znf_CHC2"/>
</dbReference>
<dbReference type="GO" id="GO:0006269">
    <property type="term" value="P:DNA replication, synthesis of primer"/>
    <property type="evidence" value="ECO:0007669"/>
    <property type="project" value="UniProtKB-UniRule"/>
</dbReference>
<dbReference type="RefSeq" id="WP_157478702.1">
    <property type="nucleotide sequence ID" value="NZ_CP046566.1"/>
</dbReference>
<keyword evidence="2 12" id="KW-0639">Primosome</keyword>
<evidence type="ECO:0000256" key="3">
    <source>
        <dbReference type="ARBA" id="ARBA00022679"/>
    </source>
</evidence>
<dbReference type="FunFam" id="3.90.580.10:FF:000001">
    <property type="entry name" value="DNA primase"/>
    <property type="match status" value="1"/>
</dbReference>
<feature type="coiled-coil region" evidence="15">
    <location>
        <begin position="591"/>
        <end position="618"/>
    </location>
</feature>
<keyword evidence="10 12" id="KW-0238">DNA-binding</keyword>
<evidence type="ECO:0000256" key="14">
    <source>
        <dbReference type="PIRSR" id="PIRSR002811-1"/>
    </source>
</evidence>